<keyword evidence="4" id="KW-1185">Reference proteome</keyword>
<dbReference type="Pfam" id="PF02604">
    <property type="entry name" value="PhdYeFM_antitox"/>
    <property type="match status" value="1"/>
</dbReference>
<gene>
    <name evidence="3" type="ORF">GR303_22825</name>
</gene>
<evidence type="ECO:0000313" key="4">
    <source>
        <dbReference type="Proteomes" id="UP000818323"/>
    </source>
</evidence>
<dbReference type="InterPro" id="IPR036165">
    <property type="entry name" value="YefM-like_sf"/>
</dbReference>
<protein>
    <recommendedName>
        <fullName evidence="2">Antitoxin</fullName>
    </recommendedName>
</protein>
<proteinExistence type="inferred from homology"/>
<evidence type="ECO:0000313" key="3">
    <source>
        <dbReference type="EMBL" id="NBJ27161.1"/>
    </source>
</evidence>
<dbReference type="Proteomes" id="UP000818323">
    <property type="component" value="Unassembled WGS sequence"/>
</dbReference>
<evidence type="ECO:0000256" key="2">
    <source>
        <dbReference type="RuleBase" id="RU362080"/>
    </source>
</evidence>
<dbReference type="SUPFAM" id="SSF143120">
    <property type="entry name" value="YefM-like"/>
    <property type="match status" value="1"/>
</dbReference>
<dbReference type="Gene3D" id="3.40.1620.10">
    <property type="entry name" value="YefM-like domain"/>
    <property type="match status" value="1"/>
</dbReference>
<accession>A0ABW9Z5D8</accession>
<name>A0ABW9Z5D8_9HYPH</name>
<sequence>MKTASISQAKSQLSRLLEDPAAGEAFAITKTGKPTVKVVPLSAPGTRKVKRISFLSGELTIPDDFDRMGEQDIADRFSGQP</sequence>
<dbReference type="RefSeq" id="WP_161726548.1">
    <property type="nucleotide sequence ID" value="NZ_JAAAXI010000038.1"/>
</dbReference>
<comment type="function">
    <text evidence="2">Antitoxin component of a type II toxin-antitoxin (TA) system.</text>
</comment>
<comment type="caution">
    <text evidence="3">The sequence shown here is derived from an EMBL/GenBank/DDBJ whole genome shotgun (WGS) entry which is preliminary data.</text>
</comment>
<comment type="similarity">
    <text evidence="1 2">Belongs to the phD/YefM antitoxin family.</text>
</comment>
<reference evidence="3 4" key="1">
    <citation type="submission" date="2020-01" db="EMBL/GenBank/DDBJ databases">
        <title>Microvirga sp. nov., an arsenate reduction bacterium isolated from Tibet hotspring sediments.</title>
        <authorList>
            <person name="Yuan C.-G."/>
        </authorList>
    </citation>
    <scope>NUCLEOTIDE SEQUENCE [LARGE SCALE GENOMIC DNA]</scope>
    <source>
        <strain evidence="3 4">SYSU G3D203</strain>
    </source>
</reference>
<evidence type="ECO:0000256" key="1">
    <source>
        <dbReference type="ARBA" id="ARBA00009981"/>
    </source>
</evidence>
<organism evidence="3 4">
    <name type="scientific">Microvirga arsenatis</name>
    <dbReference type="NCBI Taxonomy" id="2692265"/>
    <lineage>
        <taxon>Bacteria</taxon>
        <taxon>Pseudomonadati</taxon>
        <taxon>Pseudomonadota</taxon>
        <taxon>Alphaproteobacteria</taxon>
        <taxon>Hyphomicrobiales</taxon>
        <taxon>Methylobacteriaceae</taxon>
        <taxon>Microvirga</taxon>
    </lineage>
</organism>
<dbReference type="InterPro" id="IPR006442">
    <property type="entry name" value="Antitoxin_Phd/YefM"/>
</dbReference>
<dbReference type="EMBL" id="JAAAXJ010000029">
    <property type="protein sequence ID" value="NBJ27161.1"/>
    <property type="molecule type" value="Genomic_DNA"/>
</dbReference>